<reference evidence="3" key="1">
    <citation type="submission" date="2022-04" db="EMBL/GenBank/DDBJ databases">
        <title>Carnegiea gigantea Genome sequencing and assembly v2.</title>
        <authorList>
            <person name="Copetti D."/>
            <person name="Sanderson M.J."/>
            <person name="Burquez A."/>
            <person name="Wojciechowski M.F."/>
        </authorList>
    </citation>
    <scope>NUCLEOTIDE SEQUENCE</scope>
    <source>
        <strain evidence="3">SGP5-SGP5p</strain>
        <tissue evidence="3">Aerial part</tissue>
    </source>
</reference>
<gene>
    <name evidence="3" type="ORF">Cgig2_005187</name>
</gene>
<dbReference type="SUPFAM" id="SSF48403">
    <property type="entry name" value="Ankyrin repeat"/>
    <property type="match status" value="1"/>
</dbReference>
<proteinExistence type="predicted"/>
<dbReference type="PANTHER" id="PTHR24186:SF46">
    <property type="entry name" value="PROTEIN ACCELERATED CELL DEATH 6-LIKE"/>
    <property type="match status" value="1"/>
</dbReference>
<protein>
    <submittedName>
        <fullName evidence="3">Uncharacterized protein</fullName>
    </submittedName>
</protein>
<dbReference type="Proteomes" id="UP001153076">
    <property type="component" value="Unassembled WGS sequence"/>
</dbReference>
<evidence type="ECO:0000313" key="4">
    <source>
        <dbReference type="Proteomes" id="UP001153076"/>
    </source>
</evidence>
<dbReference type="SMART" id="SM00248">
    <property type="entry name" value="ANK"/>
    <property type="match status" value="3"/>
</dbReference>
<accession>A0A9Q1KGC3</accession>
<dbReference type="GO" id="GO:0005886">
    <property type="term" value="C:plasma membrane"/>
    <property type="evidence" value="ECO:0007669"/>
    <property type="project" value="TreeGrafter"/>
</dbReference>
<dbReference type="Pfam" id="PF00023">
    <property type="entry name" value="Ank"/>
    <property type="match status" value="1"/>
</dbReference>
<organism evidence="3 4">
    <name type="scientific">Carnegiea gigantea</name>
    <dbReference type="NCBI Taxonomy" id="171969"/>
    <lineage>
        <taxon>Eukaryota</taxon>
        <taxon>Viridiplantae</taxon>
        <taxon>Streptophyta</taxon>
        <taxon>Embryophyta</taxon>
        <taxon>Tracheophyta</taxon>
        <taxon>Spermatophyta</taxon>
        <taxon>Magnoliopsida</taxon>
        <taxon>eudicotyledons</taxon>
        <taxon>Gunneridae</taxon>
        <taxon>Pentapetalae</taxon>
        <taxon>Caryophyllales</taxon>
        <taxon>Cactineae</taxon>
        <taxon>Cactaceae</taxon>
        <taxon>Cactoideae</taxon>
        <taxon>Echinocereeae</taxon>
        <taxon>Carnegiea</taxon>
    </lineage>
</organism>
<sequence length="340" mass="38103">MRILESDATLIYVADAVGDTIFHVVARARRHTFAPCCQKPPRRAGQVLVWGNIKAIFIVNNDGLRPQGISKAHGFSTPWCYMKFCLCADIEMATRMSALWNENEDSSVDKRTRVIRLLKVALEGEEDNVRQFLEEDPSLVLHKDPRWGTALHAAAMGGHVDMLRLLARFTNHDQQVMPISSVSPSIRQTLVMPPNKSFVALAALKARNLGILEAIMKDLPNLINVLDYKGWRILSYATYKERYDSGGSLPIHKAVGGGQISIIKEFLLHCPQRLYDVDRKGRTILHFAVKCTKANVLSYLTKETEVEKSFSSRDHEGKTFMDLAEELKSVVVGRSIPSGT</sequence>
<evidence type="ECO:0000313" key="3">
    <source>
        <dbReference type="EMBL" id="KAJ8442247.1"/>
    </source>
</evidence>
<dbReference type="InterPro" id="IPR036770">
    <property type="entry name" value="Ankyrin_rpt-contain_sf"/>
</dbReference>
<keyword evidence="4" id="KW-1185">Reference proteome</keyword>
<dbReference type="PANTHER" id="PTHR24186">
    <property type="entry name" value="PROTEIN PHOSPHATASE 1 REGULATORY SUBUNIT"/>
    <property type="match status" value="1"/>
</dbReference>
<comment type="caution">
    <text evidence="3">The sequence shown here is derived from an EMBL/GenBank/DDBJ whole genome shotgun (WGS) entry which is preliminary data.</text>
</comment>
<dbReference type="EMBL" id="JAKOGI010000144">
    <property type="protein sequence ID" value="KAJ8442247.1"/>
    <property type="molecule type" value="Genomic_DNA"/>
</dbReference>
<evidence type="ECO:0000256" key="2">
    <source>
        <dbReference type="ARBA" id="ARBA00023043"/>
    </source>
</evidence>
<keyword evidence="2" id="KW-0040">ANK repeat</keyword>
<keyword evidence="1" id="KW-0677">Repeat</keyword>
<dbReference type="InterPro" id="IPR002110">
    <property type="entry name" value="Ankyrin_rpt"/>
</dbReference>
<dbReference type="OrthoDB" id="303876at2759"/>
<dbReference type="AlphaFoldDB" id="A0A9Q1KGC3"/>
<dbReference type="Gene3D" id="1.25.40.20">
    <property type="entry name" value="Ankyrin repeat-containing domain"/>
    <property type="match status" value="2"/>
</dbReference>
<name>A0A9Q1KGC3_9CARY</name>
<evidence type="ECO:0000256" key="1">
    <source>
        <dbReference type="ARBA" id="ARBA00022737"/>
    </source>
</evidence>